<comment type="caution">
    <text evidence="1">The sequence shown here is derived from an EMBL/GenBank/DDBJ whole genome shotgun (WGS) entry which is preliminary data.</text>
</comment>
<name>X1Q8C1_9ZZZZ</name>
<dbReference type="AlphaFoldDB" id="X1Q8C1"/>
<evidence type="ECO:0000313" key="1">
    <source>
        <dbReference type="EMBL" id="GAI64458.1"/>
    </source>
</evidence>
<dbReference type="EMBL" id="BARV01044922">
    <property type="protein sequence ID" value="GAI64458.1"/>
    <property type="molecule type" value="Genomic_DNA"/>
</dbReference>
<gene>
    <name evidence="1" type="ORF">S06H3_66159</name>
</gene>
<organism evidence="1">
    <name type="scientific">marine sediment metagenome</name>
    <dbReference type="NCBI Taxonomy" id="412755"/>
    <lineage>
        <taxon>unclassified sequences</taxon>
        <taxon>metagenomes</taxon>
        <taxon>ecological metagenomes</taxon>
    </lineage>
</organism>
<sequence length="58" mass="7096">NPWGWHPLLLESHQEEWFKFIAPKTEDQITKIKVMIRVMDAIPKDYPIEYHIDHRIQL</sequence>
<feature type="non-terminal residue" evidence="1">
    <location>
        <position position="1"/>
    </location>
</feature>
<reference evidence="1" key="1">
    <citation type="journal article" date="2014" name="Front. Microbiol.">
        <title>High frequency of phylogenetically diverse reductive dehalogenase-homologous genes in deep subseafloor sedimentary metagenomes.</title>
        <authorList>
            <person name="Kawai M."/>
            <person name="Futagami T."/>
            <person name="Toyoda A."/>
            <person name="Takaki Y."/>
            <person name="Nishi S."/>
            <person name="Hori S."/>
            <person name="Arai W."/>
            <person name="Tsubouchi T."/>
            <person name="Morono Y."/>
            <person name="Uchiyama I."/>
            <person name="Ito T."/>
            <person name="Fujiyama A."/>
            <person name="Inagaki F."/>
            <person name="Takami H."/>
        </authorList>
    </citation>
    <scope>NUCLEOTIDE SEQUENCE</scope>
    <source>
        <strain evidence="1">Expedition CK06-06</strain>
    </source>
</reference>
<protein>
    <submittedName>
        <fullName evidence="1">Uncharacterized protein</fullName>
    </submittedName>
</protein>
<accession>X1Q8C1</accession>
<proteinExistence type="predicted"/>